<dbReference type="AlphaFoldDB" id="A0A3S4BF72"/>
<dbReference type="KEGG" id="mbai:MB901379_02839"/>
<sequence>MTKDLSAQAYTAAILAAAAASAINHGQWSRALGLRQRIALVR</sequence>
<keyword evidence="2" id="KW-1185">Reference proteome</keyword>
<protein>
    <submittedName>
        <fullName evidence="1">Uncharacterized protein</fullName>
    </submittedName>
</protein>
<name>A0A3S4BF72_9MYCO</name>
<evidence type="ECO:0000313" key="2">
    <source>
        <dbReference type="Proteomes" id="UP000269998"/>
    </source>
</evidence>
<organism evidence="1 2">
    <name type="scientific">Mycobacterium basiliense</name>
    <dbReference type="NCBI Taxonomy" id="2094119"/>
    <lineage>
        <taxon>Bacteria</taxon>
        <taxon>Bacillati</taxon>
        <taxon>Actinomycetota</taxon>
        <taxon>Actinomycetes</taxon>
        <taxon>Mycobacteriales</taxon>
        <taxon>Mycobacteriaceae</taxon>
        <taxon>Mycobacterium</taxon>
    </lineage>
</organism>
<proteinExistence type="predicted"/>
<dbReference type="Proteomes" id="UP000269998">
    <property type="component" value="Chromosome"/>
</dbReference>
<dbReference type="EMBL" id="LR130759">
    <property type="protein sequence ID" value="VDM89269.1"/>
    <property type="molecule type" value="Genomic_DNA"/>
</dbReference>
<evidence type="ECO:0000313" key="1">
    <source>
        <dbReference type="EMBL" id="VDM89269.1"/>
    </source>
</evidence>
<gene>
    <name evidence="1" type="ORF">MB901379_02839</name>
</gene>
<reference evidence="2" key="1">
    <citation type="submission" date="2018-02" db="EMBL/GenBank/DDBJ databases">
        <authorList>
            <person name="Seth-Smith MB H."/>
            <person name="Seth-Smith H."/>
        </authorList>
    </citation>
    <scope>NUCLEOTIDE SEQUENCE [LARGE SCALE GENOMIC DNA]</scope>
</reference>
<accession>A0A3S4BF72</accession>